<dbReference type="AlphaFoldDB" id="A0A1B0ABN0"/>
<evidence type="ECO:0000313" key="3">
    <source>
        <dbReference type="Proteomes" id="UP000092445"/>
    </source>
</evidence>
<reference evidence="2" key="2">
    <citation type="submission" date="2020-05" db="UniProtKB">
        <authorList>
            <consortium name="EnsemblMetazoa"/>
        </authorList>
    </citation>
    <scope>IDENTIFICATION</scope>
    <source>
        <strain evidence="2">IAEA</strain>
    </source>
</reference>
<reference evidence="3" key="1">
    <citation type="submission" date="2014-03" db="EMBL/GenBank/DDBJ databases">
        <authorList>
            <person name="Aksoy S."/>
            <person name="Warren W."/>
            <person name="Wilson R.K."/>
        </authorList>
    </citation>
    <scope>NUCLEOTIDE SEQUENCE [LARGE SCALE GENOMIC DNA]</scope>
    <source>
        <strain evidence="3">IAEA</strain>
    </source>
</reference>
<dbReference type="PANTHER" id="PTHR13238">
    <property type="entry name" value="PROTEIN C21ORF59"/>
    <property type="match status" value="1"/>
</dbReference>
<evidence type="ECO:0000313" key="2">
    <source>
        <dbReference type="EnsemblMetazoa" id="GPAI040370-PA"/>
    </source>
</evidence>
<dbReference type="Pfam" id="PF11069">
    <property type="entry name" value="CFAP298"/>
    <property type="match status" value="1"/>
</dbReference>
<protein>
    <recommendedName>
        <fullName evidence="4">Cilia- and flagella-associated protein 298</fullName>
    </recommendedName>
</protein>
<sequence>MVILHLKRGDENLFLYETDVNANTTDVVKDVTAIYNGRLKVERICMEMEELATHGTLLPPEMIGLTDEQIEELKLEDIWAEKCIPSGGFIFNKDLIGRRNGRQPKENMQEVLRNAMKDARELIDKKLVLTKRPLTLKIVSEAINLLRGAVTIVYPMQLPPHDYIRQEFNNTEDLSGTQASRDVIEPSKAQLWFAGRLLLNDKKLAEFIGNNNKTKVVVKLNEHGQGPPGREPVITEDIRRRMMADAYRRQEELKKLEMDEDDNYLNSSWADSGILKRQAHGLENVQFRVAIGFFVN</sequence>
<dbReference type="Proteomes" id="UP000092445">
    <property type="component" value="Unassembled WGS sequence"/>
</dbReference>
<dbReference type="EnsemblMetazoa" id="GPAI040370-RA">
    <property type="protein sequence ID" value="GPAI040370-PA"/>
    <property type="gene ID" value="GPAI040370"/>
</dbReference>
<keyword evidence="3" id="KW-1185">Reference proteome</keyword>
<evidence type="ECO:0000256" key="1">
    <source>
        <dbReference type="ARBA" id="ARBA00009619"/>
    </source>
</evidence>
<dbReference type="STRING" id="7398.A0A1B0ABN0"/>
<dbReference type="InterPro" id="IPR021298">
    <property type="entry name" value="CFAP298"/>
</dbReference>
<dbReference type="GO" id="GO:0003352">
    <property type="term" value="P:regulation of cilium movement"/>
    <property type="evidence" value="ECO:0007669"/>
    <property type="project" value="InterPro"/>
</dbReference>
<organism evidence="2 3">
    <name type="scientific">Glossina pallidipes</name>
    <name type="common">Tsetse fly</name>
    <dbReference type="NCBI Taxonomy" id="7398"/>
    <lineage>
        <taxon>Eukaryota</taxon>
        <taxon>Metazoa</taxon>
        <taxon>Ecdysozoa</taxon>
        <taxon>Arthropoda</taxon>
        <taxon>Hexapoda</taxon>
        <taxon>Insecta</taxon>
        <taxon>Pterygota</taxon>
        <taxon>Neoptera</taxon>
        <taxon>Endopterygota</taxon>
        <taxon>Diptera</taxon>
        <taxon>Brachycera</taxon>
        <taxon>Muscomorpha</taxon>
        <taxon>Hippoboscoidea</taxon>
        <taxon>Glossinidae</taxon>
        <taxon>Glossina</taxon>
    </lineage>
</organism>
<dbReference type="VEuPathDB" id="VectorBase:GPAI040370"/>
<dbReference type="PANTHER" id="PTHR13238:SF0">
    <property type="entry name" value="CILIA- AND FLAGELLA-ASSOCIATED PROTEIN 298"/>
    <property type="match status" value="1"/>
</dbReference>
<name>A0A1B0ABN0_GLOPL</name>
<evidence type="ECO:0008006" key="4">
    <source>
        <dbReference type="Google" id="ProtNLM"/>
    </source>
</evidence>
<accession>A0A1B0ABN0</accession>
<comment type="similarity">
    <text evidence="1">Belongs to the CFAP298 family.</text>
</comment>
<proteinExistence type="inferred from homology"/>